<feature type="coiled-coil region" evidence="1">
    <location>
        <begin position="91"/>
        <end position="142"/>
    </location>
</feature>
<reference evidence="3" key="1">
    <citation type="journal article" date="2017" name="Nature">
        <title>The sunflower genome provides insights into oil metabolism, flowering and Asterid evolution.</title>
        <authorList>
            <person name="Badouin H."/>
            <person name="Gouzy J."/>
            <person name="Grassa C.J."/>
            <person name="Murat F."/>
            <person name="Staton S.E."/>
            <person name="Cottret L."/>
            <person name="Lelandais-Briere C."/>
            <person name="Owens G.L."/>
            <person name="Carrere S."/>
            <person name="Mayjonade B."/>
            <person name="Legrand L."/>
            <person name="Gill N."/>
            <person name="Kane N.C."/>
            <person name="Bowers J.E."/>
            <person name="Hubner S."/>
            <person name="Bellec A."/>
            <person name="Berard A."/>
            <person name="Berges H."/>
            <person name="Blanchet N."/>
            <person name="Boniface M.C."/>
            <person name="Brunel D."/>
            <person name="Catrice O."/>
            <person name="Chaidir N."/>
            <person name="Claudel C."/>
            <person name="Donnadieu C."/>
            <person name="Faraut T."/>
            <person name="Fievet G."/>
            <person name="Helmstetter N."/>
            <person name="King M."/>
            <person name="Knapp S.J."/>
            <person name="Lai Z."/>
            <person name="Le Paslier M.C."/>
            <person name="Lippi Y."/>
            <person name="Lorenzon L."/>
            <person name="Mandel J.R."/>
            <person name="Marage G."/>
            <person name="Marchand G."/>
            <person name="Marquand E."/>
            <person name="Bret-Mestries E."/>
            <person name="Morien E."/>
            <person name="Nambeesan S."/>
            <person name="Nguyen T."/>
            <person name="Pegot-Espagnet P."/>
            <person name="Pouilly N."/>
            <person name="Raftis F."/>
            <person name="Sallet E."/>
            <person name="Schiex T."/>
            <person name="Thomas J."/>
            <person name="Vandecasteele C."/>
            <person name="Vares D."/>
            <person name="Vear F."/>
            <person name="Vautrin S."/>
            <person name="Crespi M."/>
            <person name="Mangin B."/>
            <person name="Burke J.M."/>
            <person name="Salse J."/>
            <person name="Munos S."/>
            <person name="Vincourt P."/>
            <person name="Rieseberg L.H."/>
            <person name="Langlade N.B."/>
        </authorList>
    </citation>
    <scope>NUCLEOTIDE SEQUENCE</scope>
    <source>
        <tissue evidence="3">Leaves</tissue>
    </source>
</reference>
<keyword evidence="1" id="KW-0175">Coiled coil</keyword>
<proteinExistence type="predicted"/>
<reference evidence="3" key="2">
    <citation type="submission" date="2020-06" db="EMBL/GenBank/DDBJ databases">
        <title>Helianthus annuus Genome sequencing and assembly Release 2.</title>
        <authorList>
            <person name="Gouzy J."/>
            <person name="Langlade N."/>
            <person name="Munos S."/>
        </authorList>
    </citation>
    <scope>NUCLEOTIDE SEQUENCE</scope>
    <source>
        <tissue evidence="3">Leaves</tissue>
    </source>
</reference>
<evidence type="ECO:0000313" key="3">
    <source>
        <dbReference type="EMBL" id="KAF5781753.1"/>
    </source>
</evidence>
<dbReference type="EMBL" id="MNCJ02000326">
    <property type="protein sequence ID" value="KAF5781753.1"/>
    <property type="molecule type" value="Genomic_DNA"/>
</dbReference>
<feature type="region of interest" description="Disordered" evidence="2">
    <location>
        <begin position="49"/>
        <end position="86"/>
    </location>
</feature>
<comment type="caution">
    <text evidence="3">The sequence shown here is derived from an EMBL/GenBank/DDBJ whole genome shotgun (WGS) entry which is preliminary data.</text>
</comment>
<evidence type="ECO:0000256" key="2">
    <source>
        <dbReference type="SAM" id="MobiDB-lite"/>
    </source>
</evidence>
<dbReference type="Proteomes" id="UP000215914">
    <property type="component" value="Unassembled WGS sequence"/>
</dbReference>
<protein>
    <submittedName>
        <fullName evidence="3">Uncharacterized protein</fullName>
    </submittedName>
</protein>
<evidence type="ECO:0000256" key="1">
    <source>
        <dbReference type="SAM" id="Coils"/>
    </source>
</evidence>
<name>A0A9K3HNU1_HELAN</name>
<organism evidence="3 4">
    <name type="scientific">Helianthus annuus</name>
    <name type="common">Common sunflower</name>
    <dbReference type="NCBI Taxonomy" id="4232"/>
    <lineage>
        <taxon>Eukaryota</taxon>
        <taxon>Viridiplantae</taxon>
        <taxon>Streptophyta</taxon>
        <taxon>Embryophyta</taxon>
        <taxon>Tracheophyta</taxon>
        <taxon>Spermatophyta</taxon>
        <taxon>Magnoliopsida</taxon>
        <taxon>eudicotyledons</taxon>
        <taxon>Gunneridae</taxon>
        <taxon>Pentapetalae</taxon>
        <taxon>asterids</taxon>
        <taxon>campanulids</taxon>
        <taxon>Asterales</taxon>
        <taxon>Asteraceae</taxon>
        <taxon>Asteroideae</taxon>
        <taxon>Heliantheae alliance</taxon>
        <taxon>Heliantheae</taxon>
        <taxon>Helianthus</taxon>
    </lineage>
</organism>
<keyword evidence="4" id="KW-1185">Reference proteome</keyword>
<dbReference type="Gramene" id="mRNA:HanXRQr2_Chr11g0487511">
    <property type="protein sequence ID" value="CDS:HanXRQr2_Chr11g0487511.1"/>
    <property type="gene ID" value="HanXRQr2_Chr11g0487511"/>
</dbReference>
<gene>
    <name evidence="3" type="ORF">HanXRQr2_Chr11g0487511</name>
</gene>
<dbReference type="AlphaFoldDB" id="A0A9K3HNU1"/>
<dbReference type="OrthoDB" id="685187at2759"/>
<feature type="compositionally biased region" description="Low complexity" evidence="2">
    <location>
        <begin position="61"/>
        <end position="79"/>
    </location>
</feature>
<accession>A0A9K3HNU1</accession>
<evidence type="ECO:0000313" key="4">
    <source>
        <dbReference type="Proteomes" id="UP000215914"/>
    </source>
</evidence>
<sequence>METEPLPENRPPVVDYSANVDTTRAFRSVKEAVEVFGERFLTGEIFLPTRKPPFTLPKQETPSWKSTQSSQTSWRSCSPPREPEEPPMLLVNSLKKLESELEETKKELKLLKERESETEVALASLNAEVQKNMSKIAEAEAAEKPGAMVVSGGGGRKMVDKKKKPIIPLLGELFSKRKGKSKTLMIMHGCMQIHE</sequence>